<evidence type="ECO:0000313" key="3">
    <source>
        <dbReference type="Proteomes" id="UP000824135"/>
    </source>
</evidence>
<gene>
    <name evidence="2" type="ORF">H9728_01320</name>
</gene>
<reference evidence="2" key="1">
    <citation type="journal article" date="2021" name="PeerJ">
        <title>Extensive microbial diversity within the chicken gut microbiome revealed by metagenomics and culture.</title>
        <authorList>
            <person name="Gilroy R."/>
            <person name="Ravi A."/>
            <person name="Getino M."/>
            <person name="Pursley I."/>
            <person name="Horton D.L."/>
            <person name="Alikhan N.F."/>
            <person name="Baker D."/>
            <person name="Gharbi K."/>
            <person name="Hall N."/>
            <person name="Watson M."/>
            <person name="Adriaenssens E.M."/>
            <person name="Foster-Nyarko E."/>
            <person name="Jarju S."/>
            <person name="Secka A."/>
            <person name="Antonio M."/>
            <person name="Oren A."/>
            <person name="Chaudhuri R.R."/>
            <person name="La Ragione R."/>
            <person name="Hildebrand F."/>
            <person name="Pallen M.J."/>
        </authorList>
    </citation>
    <scope>NUCLEOTIDE SEQUENCE</scope>
    <source>
        <strain evidence="2">CHK199-9574</strain>
    </source>
</reference>
<dbReference type="EMBL" id="DXCO01000010">
    <property type="protein sequence ID" value="HIY77661.1"/>
    <property type="molecule type" value="Genomic_DNA"/>
</dbReference>
<dbReference type="Pfam" id="PF00583">
    <property type="entry name" value="Acetyltransf_1"/>
    <property type="match status" value="1"/>
</dbReference>
<dbReference type="AlphaFoldDB" id="A0A9D1Z688"/>
<dbReference type="PROSITE" id="PS51186">
    <property type="entry name" value="GNAT"/>
    <property type="match status" value="1"/>
</dbReference>
<feature type="domain" description="N-acetyltransferase" evidence="1">
    <location>
        <begin position="21"/>
        <end position="181"/>
    </location>
</feature>
<accession>A0A9D1Z688</accession>
<dbReference type="GO" id="GO:0016747">
    <property type="term" value="F:acyltransferase activity, transferring groups other than amino-acyl groups"/>
    <property type="evidence" value="ECO:0007669"/>
    <property type="project" value="InterPro"/>
</dbReference>
<dbReference type="Gene3D" id="3.40.630.30">
    <property type="match status" value="1"/>
</dbReference>
<evidence type="ECO:0000313" key="2">
    <source>
        <dbReference type="EMBL" id="HIY77661.1"/>
    </source>
</evidence>
<proteinExistence type="predicted"/>
<protein>
    <submittedName>
        <fullName evidence="2">GNAT family N-acetyltransferase</fullName>
    </submittedName>
</protein>
<dbReference type="InterPro" id="IPR016181">
    <property type="entry name" value="Acyl_CoA_acyltransferase"/>
</dbReference>
<sequence>MKSSRNDVVYRTLCEEEIALPLFSDFSRRQVVNFCLRRTDGVWREEAAPFVDDWSLEDYRFLAACLRRTIQKGGVVYGAFADGALKGFVSVEAEPLGKMGNYRDLTSIHVSEEARRKGIGKKLFLLAKAWAAKQGAEKLYISSHPAAESQAFYLAMGCRDAEEIIAEHVKREPLDRQLECDVGAEGER</sequence>
<dbReference type="CDD" id="cd04301">
    <property type="entry name" value="NAT_SF"/>
    <property type="match status" value="1"/>
</dbReference>
<dbReference type="Proteomes" id="UP000824135">
    <property type="component" value="Unassembled WGS sequence"/>
</dbReference>
<organism evidence="2 3">
    <name type="scientific">Candidatus Borkfalkia excrementavium</name>
    <dbReference type="NCBI Taxonomy" id="2838505"/>
    <lineage>
        <taxon>Bacteria</taxon>
        <taxon>Bacillati</taxon>
        <taxon>Bacillota</taxon>
        <taxon>Clostridia</taxon>
        <taxon>Christensenellales</taxon>
        <taxon>Christensenellaceae</taxon>
        <taxon>Candidatus Borkfalkia</taxon>
    </lineage>
</organism>
<reference evidence="2" key="2">
    <citation type="submission" date="2021-04" db="EMBL/GenBank/DDBJ databases">
        <authorList>
            <person name="Gilroy R."/>
        </authorList>
    </citation>
    <scope>NUCLEOTIDE SEQUENCE</scope>
    <source>
        <strain evidence="2">CHK199-9574</strain>
    </source>
</reference>
<dbReference type="InterPro" id="IPR000182">
    <property type="entry name" value="GNAT_dom"/>
</dbReference>
<dbReference type="SUPFAM" id="SSF55729">
    <property type="entry name" value="Acyl-CoA N-acyltransferases (Nat)"/>
    <property type="match status" value="1"/>
</dbReference>
<name>A0A9D1Z688_9FIRM</name>
<evidence type="ECO:0000259" key="1">
    <source>
        <dbReference type="PROSITE" id="PS51186"/>
    </source>
</evidence>
<comment type="caution">
    <text evidence="2">The sequence shown here is derived from an EMBL/GenBank/DDBJ whole genome shotgun (WGS) entry which is preliminary data.</text>
</comment>